<dbReference type="Pfam" id="PF00583">
    <property type="entry name" value="Acetyltransf_1"/>
    <property type="match status" value="1"/>
</dbReference>
<feature type="domain" description="N-acetyltransferase" evidence="1">
    <location>
        <begin position="124"/>
        <end position="265"/>
    </location>
</feature>
<dbReference type="Proteomes" id="UP001320768">
    <property type="component" value="Unassembled WGS sequence"/>
</dbReference>
<accession>A0ABT1L463</accession>
<name>A0ABT1L463_9GAMM</name>
<sequence>MLMIKRTEKTEAIITLLQYYYRYISESVGITDEKEGWLMAHSLLDTPIFNVICGHTEPTNVLNSAALLELARNQRKPFIWLLLDNHIHSQQYLINEGLEERGQLQAGVFHLSSNAPNFTSHPAVELVEVSNDEQFYEWCHVFSVSQGMPVEDVEAYFKLNESAAGNVNMYLAQIYQKSVGCCGMFVKDNQSLLLWDTVLPMYRRQGVGSMMVLQRMNIAKDAGCEEVYGFGLHSSEKLLRSLGFKMFGVFNMMRYDCFEEEAEADSNG</sequence>
<dbReference type="CDD" id="cd04301">
    <property type="entry name" value="NAT_SF"/>
    <property type="match status" value="1"/>
</dbReference>
<dbReference type="InterPro" id="IPR016181">
    <property type="entry name" value="Acyl_CoA_acyltransferase"/>
</dbReference>
<dbReference type="InterPro" id="IPR000182">
    <property type="entry name" value="GNAT_dom"/>
</dbReference>
<proteinExistence type="predicted"/>
<protein>
    <submittedName>
        <fullName evidence="2">GNAT family N-acetyltransferase</fullName>
    </submittedName>
</protein>
<organism evidence="2 3">
    <name type="scientific">Candidatus Synchoanobacter obligatus</name>
    <dbReference type="NCBI Taxonomy" id="2919597"/>
    <lineage>
        <taxon>Bacteria</taxon>
        <taxon>Pseudomonadati</taxon>
        <taxon>Pseudomonadota</taxon>
        <taxon>Gammaproteobacteria</taxon>
        <taxon>Candidatus Comchoanobacterales</taxon>
        <taxon>Candidatus Comchoanobacteraceae</taxon>
        <taxon>Candidatus Synchoanobacter</taxon>
    </lineage>
</organism>
<dbReference type="PROSITE" id="PS51186">
    <property type="entry name" value="GNAT"/>
    <property type="match status" value="1"/>
</dbReference>
<evidence type="ECO:0000313" key="2">
    <source>
        <dbReference type="EMBL" id="MCP8351956.1"/>
    </source>
</evidence>
<keyword evidence="3" id="KW-1185">Reference proteome</keyword>
<evidence type="ECO:0000259" key="1">
    <source>
        <dbReference type="PROSITE" id="PS51186"/>
    </source>
</evidence>
<evidence type="ECO:0000313" key="3">
    <source>
        <dbReference type="Proteomes" id="UP001320768"/>
    </source>
</evidence>
<gene>
    <name evidence="2" type="ORF">MKS91_01430</name>
</gene>
<dbReference type="EMBL" id="JAKUDN010000001">
    <property type="protein sequence ID" value="MCP8351956.1"/>
    <property type="molecule type" value="Genomic_DNA"/>
</dbReference>
<comment type="caution">
    <text evidence="2">The sequence shown here is derived from an EMBL/GenBank/DDBJ whole genome shotgun (WGS) entry which is preliminary data.</text>
</comment>
<dbReference type="Gene3D" id="3.40.630.30">
    <property type="match status" value="1"/>
</dbReference>
<reference evidence="2 3" key="1">
    <citation type="journal article" date="2022" name="Nat. Microbiol.">
        <title>The microbiome of a bacterivorous marine choanoflagellate contains a resource-demanding obligate bacterial associate.</title>
        <authorList>
            <person name="Needham D.M."/>
            <person name="Poirier C."/>
            <person name="Bachy C."/>
            <person name="George E.E."/>
            <person name="Wilken S."/>
            <person name="Yung C.C.M."/>
            <person name="Limardo A.J."/>
            <person name="Morando M."/>
            <person name="Sudek L."/>
            <person name="Malmstrom R.R."/>
            <person name="Keeling P.J."/>
            <person name="Santoro A.E."/>
            <person name="Worden A.Z."/>
        </authorList>
    </citation>
    <scope>NUCLEOTIDE SEQUENCE [LARGE SCALE GENOMIC DNA]</scope>
    <source>
        <strain evidence="2 3">Comchoano-2</strain>
    </source>
</reference>
<dbReference type="SUPFAM" id="SSF55729">
    <property type="entry name" value="Acyl-CoA N-acyltransferases (Nat)"/>
    <property type="match status" value="1"/>
</dbReference>